<organism evidence="2 3">
    <name type="scientific">Priestia megaterium</name>
    <name type="common">Bacillus megaterium</name>
    <dbReference type="NCBI Taxonomy" id="1404"/>
    <lineage>
        <taxon>Bacteria</taxon>
        <taxon>Bacillati</taxon>
        <taxon>Bacillota</taxon>
        <taxon>Bacilli</taxon>
        <taxon>Bacillales</taxon>
        <taxon>Bacillaceae</taxon>
        <taxon>Priestia</taxon>
    </lineage>
</organism>
<accession>A0AAE5P529</accession>
<keyword evidence="1" id="KW-0812">Transmembrane</keyword>
<keyword evidence="1" id="KW-1133">Transmembrane helix</keyword>
<gene>
    <name evidence="2" type="ORF">CN497_19685</name>
</gene>
<dbReference type="AlphaFoldDB" id="A0AAE5P529"/>
<comment type="caution">
    <text evidence="2">The sequence shown here is derived from an EMBL/GenBank/DDBJ whole genome shotgun (WGS) entry which is preliminary data.</text>
</comment>
<evidence type="ECO:0000313" key="2">
    <source>
        <dbReference type="EMBL" id="PES34659.1"/>
    </source>
</evidence>
<evidence type="ECO:0000256" key="1">
    <source>
        <dbReference type="SAM" id="Phobius"/>
    </source>
</evidence>
<protein>
    <submittedName>
        <fullName evidence="2">Uncharacterized protein</fullName>
    </submittedName>
</protein>
<name>A0AAE5P529_PRIMG</name>
<dbReference type="EMBL" id="NTYW01000027">
    <property type="protein sequence ID" value="PES34659.1"/>
    <property type="molecule type" value="Genomic_DNA"/>
</dbReference>
<sequence length="60" mass="7040">MFTAKYKALTIYLKRGDKCILVERRSERGIEFLIENSTRWDFFIVMVNVGFMYAAVLAVD</sequence>
<feature type="transmembrane region" description="Helical" evidence="1">
    <location>
        <begin position="42"/>
        <end position="59"/>
    </location>
</feature>
<proteinExistence type="predicted"/>
<reference evidence="2 3" key="1">
    <citation type="submission" date="2017-09" db="EMBL/GenBank/DDBJ databases">
        <title>Large-scale bioinformatics analysis of Bacillus genomes uncovers conserved roles of natural products in bacterial physiology.</title>
        <authorList>
            <consortium name="Agbiome Team Llc"/>
            <person name="Bleich R.M."/>
            <person name="Kirk G.J."/>
            <person name="Santa Maria K.C."/>
            <person name="Allen S.E."/>
            <person name="Farag S."/>
            <person name="Shank E.A."/>
            <person name="Bowers A."/>
        </authorList>
    </citation>
    <scope>NUCLEOTIDE SEQUENCE [LARGE SCALE GENOMIC DNA]</scope>
    <source>
        <strain evidence="2 3">AFS003013</strain>
    </source>
</reference>
<dbReference type="Proteomes" id="UP000220341">
    <property type="component" value="Unassembled WGS sequence"/>
</dbReference>
<evidence type="ECO:0000313" key="3">
    <source>
        <dbReference type="Proteomes" id="UP000220341"/>
    </source>
</evidence>
<keyword evidence="1" id="KW-0472">Membrane</keyword>